<dbReference type="Gene3D" id="2.20.25.240">
    <property type="match status" value="1"/>
</dbReference>
<evidence type="ECO:0000313" key="5">
    <source>
        <dbReference type="EMBL" id="KAJ7379401.1"/>
    </source>
</evidence>
<evidence type="ECO:0000259" key="4">
    <source>
        <dbReference type="Pfam" id="PF04500"/>
    </source>
</evidence>
<dbReference type="PANTHER" id="PTHR20956">
    <property type="entry name" value="HEH2P"/>
    <property type="match status" value="1"/>
</dbReference>
<protein>
    <recommendedName>
        <fullName evidence="4">FLYWCH-type domain-containing protein</fullName>
    </recommendedName>
</protein>
<accession>A0A9W9ZDA9</accession>
<dbReference type="PANTHER" id="PTHR20956:SF12">
    <property type="entry name" value="FLYWCH-TYPE DOMAIN-CONTAINING PROTEIN"/>
    <property type="match status" value="1"/>
</dbReference>
<sequence length="191" mass="21174">MADQCIVCEASLQPFHKDLLCDGCRTPTGTPTASDKKAHIAEGVAEPEEFQRTFQIVEGGTQRGKHKLVDSFGYTYTVKRRRIAGTDWQCSVRPKNNPCRAAVTQKPDGTFTVGGRAHNHTASVGAHIVTRITSRIKKEAATELFKPASAIVKEVLLEERTDAPCPSLPRPEYLARIANRFRQQLRPADFD</sequence>
<proteinExistence type="predicted"/>
<comment type="caution">
    <text evidence="5">The sequence shown here is derived from an EMBL/GenBank/DDBJ whole genome shotgun (WGS) entry which is preliminary data.</text>
</comment>
<evidence type="ECO:0000256" key="2">
    <source>
        <dbReference type="ARBA" id="ARBA00022771"/>
    </source>
</evidence>
<dbReference type="GO" id="GO:0008270">
    <property type="term" value="F:zinc ion binding"/>
    <property type="evidence" value="ECO:0007669"/>
    <property type="project" value="UniProtKB-KW"/>
</dbReference>
<dbReference type="AlphaFoldDB" id="A0A9W9ZDA9"/>
<keyword evidence="1" id="KW-0479">Metal-binding</keyword>
<keyword evidence="3" id="KW-0862">Zinc</keyword>
<evidence type="ECO:0000256" key="1">
    <source>
        <dbReference type="ARBA" id="ARBA00022723"/>
    </source>
</evidence>
<dbReference type="EMBL" id="MU826358">
    <property type="protein sequence ID" value="KAJ7379401.1"/>
    <property type="molecule type" value="Genomic_DNA"/>
</dbReference>
<dbReference type="Proteomes" id="UP001163046">
    <property type="component" value="Unassembled WGS sequence"/>
</dbReference>
<evidence type="ECO:0000256" key="3">
    <source>
        <dbReference type="ARBA" id="ARBA00022833"/>
    </source>
</evidence>
<organism evidence="5 6">
    <name type="scientific">Desmophyllum pertusum</name>
    <dbReference type="NCBI Taxonomy" id="174260"/>
    <lineage>
        <taxon>Eukaryota</taxon>
        <taxon>Metazoa</taxon>
        <taxon>Cnidaria</taxon>
        <taxon>Anthozoa</taxon>
        <taxon>Hexacorallia</taxon>
        <taxon>Scleractinia</taxon>
        <taxon>Caryophylliina</taxon>
        <taxon>Caryophylliidae</taxon>
        <taxon>Desmophyllum</taxon>
    </lineage>
</organism>
<feature type="domain" description="FLYWCH-type" evidence="4">
    <location>
        <begin position="61"/>
        <end position="120"/>
    </location>
</feature>
<reference evidence="5" key="1">
    <citation type="submission" date="2023-01" db="EMBL/GenBank/DDBJ databases">
        <title>Genome assembly of the deep-sea coral Lophelia pertusa.</title>
        <authorList>
            <person name="Herrera S."/>
            <person name="Cordes E."/>
        </authorList>
    </citation>
    <scope>NUCLEOTIDE SEQUENCE</scope>
    <source>
        <strain evidence="5">USNM1676648</strain>
        <tissue evidence="5">Polyp</tissue>
    </source>
</reference>
<evidence type="ECO:0000313" key="6">
    <source>
        <dbReference type="Proteomes" id="UP001163046"/>
    </source>
</evidence>
<dbReference type="OrthoDB" id="5987781at2759"/>
<keyword evidence="6" id="KW-1185">Reference proteome</keyword>
<name>A0A9W9ZDA9_9CNID</name>
<keyword evidence="2" id="KW-0863">Zinc-finger</keyword>
<dbReference type="InterPro" id="IPR007588">
    <property type="entry name" value="Znf_FLYWCH"/>
</dbReference>
<gene>
    <name evidence="5" type="ORF">OS493_016638</name>
</gene>
<dbReference type="Pfam" id="PF04500">
    <property type="entry name" value="FLYWCH"/>
    <property type="match status" value="1"/>
</dbReference>